<proteinExistence type="predicted"/>
<dbReference type="Proteomes" id="UP000010467">
    <property type="component" value="Chromosome"/>
</dbReference>
<sequence length="85" mass="9952">MSDAELNFAKTLLEGRSYRDLTDDEIIERSRLLLEGWLGGEHRMERPKLYDHYALVLVALLRRVQALETRLEALEPNSDINRENL</sequence>
<organism evidence="1 2">
    <name type="scientific">Deinococcus peraridilitoris (strain DSM 19664 / LMG 22246 / CIP 109416 / KR-200)</name>
    <dbReference type="NCBI Taxonomy" id="937777"/>
    <lineage>
        <taxon>Bacteria</taxon>
        <taxon>Thermotogati</taxon>
        <taxon>Deinococcota</taxon>
        <taxon>Deinococci</taxon>
        <taxon>Deinococcales</taxon>
        <taxon>Deinococcaceae</taxon>
        <taxon>Deinococcus</taxon>
    </lineage>
</organism>
<accession>K9ZZJ0</accession>
<evidence type="ECO:0000313" key="1">
    <source>
        <dbReference type="EMBL" id="AFZ66357.1"/>
    </source>
</evidence>
<dbReference type="HOGENOM" id="CLU_2568188_0_0_0"/>
<dbReference type="OrthoDB" id="73939at2"/>
<name>K9ZZJ0_DEIPD</name>
<gene>
    <name evidence="1" type="ordered locus">Deipe_0782</name>
</gene>
<reference evidence="2" key="1">
    <citation type="submission" date="2012-03" db="EMBL/GenBank/DDBJ databases">
        <title>Complete sequence of chromosome of Deinococcus peraridilitoris DSM 19664.</title>
        <authorList>
            <person name="Lucas S."/>
            <person name="Copeland A."/>
            <person name="Lapidus A."/>
            <person name="Glavina del Rio T."/>
            <person name="Dalin E."/>
            <person name="Tice H."/>
            <person name="Bruce D."/>
            <person name="Goodwin L."/>
            <person name="Pitluck S."/>
            <person name="Peters L."/>
            <person name="Mikhailova N."/>
            <person name="Lu M."/>
            <person name="Kyrpides N."/>
            <person name="Mavromatis K."/>
            <person name="Ivanova N."/>
            <person name="Brettin T."/>
            <person name="Detter J.C."/>
            <person name="Han C."/>
            <person name="Larimer F."/>
            <person name="Land M."/>
            <person name="Hauser L."/>
            <person name="Markowitz V."/>
            <person name="Cheng J.-F."/>
            <person name="Hugenholtz P."/>
            <person name="Woyke T."/>
            <person name="Wu D."/>
            <person name="Pukall R."/>
            <person name="Steenblock K."/>
            <person name="Brambilla E."/>
            <person name="Klenk H.-P."/>
            <person name="Eisen J.A."/>
        </authorList>
    </citation>
    <scope>NUCLEOTIDE SEQUENCE [LARGE SCALE GENOMIC DNA]</scope>
    <source>
        <strain evidence="2">DSM 19664 / LMG 22246 / CIP 109416 / KR-200</strain>
    </source>
</reference>
<dbReference type="STRING" id="937777.Deipe_0782"/>
<protein>
    <submittedName>
        <fullName evidence="1">Uncharacterized protein</fullName>
    </submittedName>
</protein>
<dbReference type="KEGG" id="dpd:Deipe_0782"/>
<dbReference type="RefSeq" id="WP_015234667.1">
    <property type="nucleotide sequence ID" value="NC_019793.1"/>
</dbReference>
<dbReference type="PATRIC" id="fig|937777.3.peg.788"/>
<dbReference type="AlphaFoldDB" id="K9ZZJ0"/>
<dbReference type="EMBL" id="CP003382">
    <property type="protein sequence ID" value="AFZ66357.1"/>
    <property type="molecule type" value="Genomic_DNA"/>
</dbReference>
<keyword evidence="2" id="KW-1185">Reference proteome</keyword>
<evidence type="ECO:0000313" key="2">
    <source>
        <dbReference type="Proteomes" id="UP000010467"/>
    </source>
</evidence>